<dbReference type="SUPFAM" id="SSF48726">
    <property type="entry name" value="Immunoglobulin"/>
    <property type="match status" value="1"/>
</dbReference>
<feature type="signal peptide" evidence="2">
    <location>
        <begin position="1"/>
        <end position="20"/>
    </location>
</feature>
<dbReference type="Gene3D" id="2.60.40.10">
    <property type="entry name" value="Immunoglobulins"/>
    <property type="match status" value="1"/>
</dbReference>
<dbReference type="PROSITE" id="PS50835">
    <property type="entry name" value="IG_LIKE"/>
    <property type="match status" value="1"/>
</dbReference>
<comment type="caution">
    <text evidence="4">The sequence shown here is derived from an EMBL/GenBank/DDBJ whole genome shotgun (WGS) entry which is preliminary data.</text>
</comment>
<dbReference type="InterPro" id="IPR036179">
    <property type="entry name" value="Ig-like_dom_sf"/>
</dbReference>
<dbReference type="NCBIfam" id="TIGR04183">
    <property type="entry name" value="Por_Secre_tail"/>
    <property type="match status" value="1"/>
</dbReference>
<dbReference type="CDD" id="cd00096">
    <property type="entry name" value="Ig"/>
    <property type="match status" value="1"/>
</dbReference>
<dbReference type="InterPro" id="IPR013783">
    <property type="entry name" value="Ig-like_fold"/>
</dbReference>
<dbReference type="SUPFAM" id="SSF63829">
    <property type="entry name" value="Calcium-dependent phosphotriesterase"/>
    <property type="match status" value="1"/>
</dbReference>
<dbReference type="RefSeq" id="WP_140001374.1">
    <property type="nucleotide sequence ID" value="NZ_VFJE01000055.1"/>
</dbReference>
<evidence type="ECO:0000256" key="1">
    <source>
        <dbReference type="ARBA" id="ARBA00022729"/>
    </source>
</evidence>
<protein>
    <submittedName>
        <fullName evidence="4">T9SS type A sorting domain-containing protein</fullName>
    </submittedName>
</protein>
<organism evidence="4 5">
    <name type="scientific">Flavobacterium microcysteis</name>
    <dbReference type="NCBI Taxonomy" id="2596891"/>
    <lineage>
        <taxon>Bacteria</taxon>
        <taxon>Pseudomonadati</taxon>
        <taxon>Bacteroidota</taxon>
        <taxon>Flavobacteriia</taxon>
        <taxon>Flavobacteriales</taxon>
        <taxon>Flavobacteriaceae</taxon>
        <taxon>Flavobacterium</taxon>
    </lineage>
</organism>
<keyword evidence="1 2" id="KW-0732">Signal</keyword>
<gene>
    <name evidence="4" type="ORF">FJA49_13120</name>
</gene>
<evidence type="ECO:0000259" key="3">
    <source>
        <dbReference type="PROSITE" id="PS50835"/>
    </source>
</evidence>
<dbReference type="Pfam" id="PF18962">
    <property type="entry name" value="Por_Secre_tail"/>
    <property type="match status" value="1"/>
</dbReference>
<dbReference type="InterPro" id="IPR026444">
    <property type="entry name" value="Secre_tail"/>
</dbReference>
<evidence type="ECO:0000313" key="4">
    <source>
        <dbReference type="EMBL" id="TPD67216.1"/>
    </source>
</evidence>
<accession>A0A501Q5C4</accession>
<dbReference type="Proteomes" id="UP000319175">
    <property type="component" value="Unassembled WGS sequence"/>
</dbReference>
<proteinExistence type="predicted"/>
<dbReference type="EMBL" id="VFJE01000055">
    <property type="protein sequence ID" value="TPD67216.1"/>
    <property type="molecule type" value="Genomic_DNA"/>
</dbReference>
<dbReference type="OrthoDB" id="615576at2"/>
<feature type="chain" id="PRO_5021242693" evidence="2">
    <location>
        <begin position="21"/>
        <end position="573"/>
    </location>
</feature>
<dbReference type="AlphaFoldDB" id="A0A501Q5C4"/>
<feature type="domain" description="Ig-like" evidence="3">
    <location>
        <begin position="394"/>
        <end position="477"/>
    </location>
</feature>
<dbReference type="Pfam" id="PF13895">
    <property type="entry name" value="Ig_2"/>
    <property type="match status" value="1"/>
</dbReference>
<evidence type="ECO:0000313" key="5">
    <source>
        <dbReference type="Proteomes" id="UP000319175"/>
    </source>
</evidence>
<evidence type="ECO:0000256" key="2">
    <source>
        <dbReference type="SAM" id="SignalP"/>
    </source>
</evidence>
<keyword evidence="5" id="KW-1185">Reference proteome</keyword>
<name>A0A501Q5C4_9FLAO</name>
<reference evidence="4 5" key="1">
    <citation type="submission" date="2019-06" db="EMBL/GenBank/DDBJ databases">
        <title>Flavobacterium sp. MaA-Y11 from geoumgang.</title>
        <authorList>
            <person name="Jeong S."/>
        </authorList>
    </citation>
    <scope>NUCLEOTIDE SEQUENCE [LARGE SCALE GENOMIC DNA]</scope>
    <source>
        <strain evidence="4 5">MaA-Y11</strain>
    </source>
</reference>
<dbReference type="InterPro" id="IPR007110">
    <property type="entry name" value="Ig-like_dom"/>
</dbReference>
<sequence>MKKITRFAACLFFIFSSAYGQKELWGYRMTAIGTPGSNNGVIIKTALAGDSSDPETMHEFDPNGMLGKFPRGRLFQASNGRLYGVTGYDGNTPGPGVPLGVLFEYDLILDQYKVLSTTLTGAMHGVIEPQPNILYGITNSGSSIFKYNINTEEMSIVATIPPFSYNNSNQYPKFTGELMKASDGNLYGVTSMAPSSQNIPYPGGIYRLNLSNNQLTKVYVLGTPGSGSDVIHTIYETKLVEALPGKLYGTALGGVNIGPQGVAPLGSGTLFEYTIATNTMVKKFDFNYAVNGANPSPIIKSADNKLYGTLGGNNNSSYPNADGLVFEYDVTTGTMSILHPFSYVADDMVRAPYGTLLKASDGAIYGSSGQGNFKLNLTTNTVNRKIIANNTYEPKDLIEICRKPSYHFFDTASFVVCVNNPFVFDVQNTNATSYIWKKGSTVLPSQTTGILSIPNLVVSDSGIYTCTMTNSCGTTITMPLQLTVDGCLGTDELIWKNAIKLYPNPAANVLNIQLPNMPDLEIKQVLISNMLGQTVYNETYKNPSVEISFLAAGMYQLHLITDKGEWKGKFIKE</sequence>